<evidence type="ECO:0000256" key="4">
    <source>
        <dbReference type="ARBA" id="ARBA00023136"/>
    </source>
</evidence>
<feature type="transmembrane region" description="Helical" evidence="6">
    <location>
        <begin position="75"/>
        <end position="93"/>
    </location>
</feature>
<protein>
    <submittedName>
        <fullName evidence="7">MFS transporter</fullName>
    </submittedName>
</protein>
<dbReference type="Proteomes" id="UP001500620">
    <property type="component" value="Unassembled WGS sequence"/>
</dbReference>
<dbReference type="InterPro" id="IPR011701">
    <property type="entry name" value="MFS"/>
</dbReference>
<evidence type="ECO:0000256" key="1">
    <source>
        <dbReference type="ARBA" id="ARBA00004141"/>
    </source>
</evidence>
<keyword evidence="8" id="KW-1185">Reference proteome</keyword>
<feature type="compositionally biased region" description="Basic and acidic residues" evidence="5">
    <location>
        <begin position="196"/>
        <end position="209"/>
    </location>
</feature>
<feature type="transmembrane region" description="Helical" evidence="6">
    <location>
        <begin position="167"/>
        <end position="185"/>
    </location>
</feature>
<keyword evidence="4 6" id="KW-0472">Membrane</keyword>
<comment type="subcellular location">
    <subcellularLocation>
        <location evidence="1">Membrane</location>
        <topology evidence="1">Multi-pass membrane protein</topology>
    </subcellularLocation>
</comment>
<evidence type="ECO:0000256" key="5">
    <source>
        <dbReference type="SAM" id="MobiDB-lite"/>
    </source>
</evidence>
<proteinExistence type="predicted"/>
<evidence type="ECO:0000256" key="3">
    <source>
        <dbReference type="ARBA" id="ARBA00022989"/>
    </source>
</evidence>
<dbReference type="EMBL" id="BAABAT010000021">
    <property type="protein sequence ID" value="GAA4255689.1"/>
    <property type="molecule type" value="Genomic_DNA"/>
</dbReference>
<dbReference type="PANTHER" id="PTHR23542">
    <property type="match status" value="1"/>
</dbReference>
<dbReference type="SUPFAM" id="SSF103473">
    <property type="entry name" value="MFS general substrate transporter"/>
    <property type="match status" value="1"/>
</dbReference>
<dbReference type="InterPro" id="IPR001958">
    <property type="entry name" value="Tet-R_TetA/multi-R_MdtG-like"/>
</dbReference>
<feature type="transmembrane region" description="Helical" evidence="6">
    <location>
        <begin position="12"/>
        <end position="35"/>
    </location>
</feature>
<evidence type="ECO:0000313" key="7">
    <source>
        <dbReference type="EMBL" id="GAA4255689.1"/>
    </source>
</evidence>
<dbReference type="RefSeq" id="WP_345132676.1">
    <property type="nucleotide sequence ID" value="NZ_BAABAT010000021.1"/>
</dbReference>
<dbReference type="Pfam" id="PF07690">
    <property type="entry name" value="MFS_1"/>
    <property type="match status" value="1"/>
</dbReference>
<dbReference type="Gene3D" id="1.20.1250.20">
    <property type="entry name" value="MFS general substrate transporter like domains"/>
    <property type="match status" value="1"/>
</dbReference>
<dbReference type="PANTHER" id="PTHR23542:SF1">
    <property type="entry name" value="MAJOR FACILITATOR SUPERFAMILY (MFS) PROFILE DOMAIN-CONTAINING PROTEIN"/>
    <property type="match status" value="1"/>
</dbReference>
<feature type="transmembrane region" description="Helical" evidence="6">
    <location>
        <begin position="286"/>
        <end position="306"/>
    </location>
</feature>
<evidence type="ECO:0000313" key="8">
    <source>
        <dbReference type="Proteomes" id="UP001500620"/>
    </source>
</evidence>
<feature type="transmembrane region" description="Helical" evidence="6">
    <location>
        <begin position="99"/>
        <end position="121"/>
    </location>
</feature>
<name>A0ABP8DGY9_9ACTN</name>
<feature type="transmembrane region" description="Helical" evidence="6">
    <location>
        <begin position="259"/>
        <end position="280"/>
    </location>
</feature>
<evidence type="ECO:0000256" key="2">
    <source>
        <dbReference type="ARBA" id="ARBA00022692"/>
    </source>
</evidence>
<dbReference type="PRINTS" id="PR01035">
    <property type="entry name" value="TCRTETA"/>
</dbReference>
<feature type="transmembrane region" description="Helical" evidence="6">
    <location>
        <begin position="313"/>
        <end position="340"/>
    </location>
</feature>
<feature type="region of interest" description="Disordered" evidence="5">
    <location>
        <begin position="189"/>
        <end position="228"/>
    </location>
</feature>
<evidence type="ECO:0000256" key="6">
    <source>
        <dbReference type="SAM" id="Phobius"/>
    </source>
</evidence>
<reference evidence="8" key="1">
    <citation type="journal article" date="2019" name="Int. J. Syst. Evol. Microbiol.">
        <title>The Global Catalogue of Microorganisms (GCM) 10K type strain sequencing project: providing services to taxonomists for standard genome sequencing and annotation.</title>
        <authorList>
            <consortium name="The Broad Institute Genomics Platform"/>
            <consortium name="The Broad Institute Genome Sequencing Center for Infectious Disease"/>
            <person name="Wu L."/>
            <person name="Ma J."/>
        </authorList>
    </citation>
    <scope>NUCLEOTIDE SEQUENCE [LARGE SCALE GENOMIC DNA]</scope>
    <source>
        <strain evidence="8">JCM 17441</strain>
    </source>
</reference>
<dbReference type="InterPro" id="IPR036259">
    <property type="entry name" value="MFS_trans_sf"/>
</dbReference>
<feature type="transmembrane region" description="Helical" evidence="6">
    <location>
        <begin position="142"/>
        <end position="161"/>
    </location>
</feature>
<feature type="transmembrane region" description="Helical" evidence="6">
    <location>
        <begin position="41"/>
        <end position="63"/>
    </location>
</feature>
<keyword evidence="3 6" id="KW-1133">Transmembrane helix</keyword>
<keyword evidence="2 6" id="KW-0812">Transmembrane</keyword>
<sequence length="468" mass="47287">MFKILRKPYAVGLSAMNLLVRLAGGAVALALVLFVQESRGSFAAAGFVAGCFAVGTACGAPVTGRLVDRVGATRVLLVTAAVHAGALLAIAGLPRVPLGVVAGIAVLGGAARPPVGAWMRGIWVAMLEDERERRASYRFESALLEIGFIAGPLIAGLVAALGRPALGLVLTAAIAGGATVVFALLPPSRAASRSDSGSRDGSDSSDRAGRTTAPVQRRRSVKRAGQVEAMTRRKGAVAERRARVDVLGALRARAIRVLVVSRTAIGVTLGALQVAAAGFAEGHGRAGFAGVLLGACAFGSLVGAGVMRMRPVVLVGFMGVALVPLLLPVGLWWLAVLFAVAGAPVAPLNAVAYEVTERAALAGTVTEARMWTSTATMAGNALGTAVAGVVIEHWSARAAVGVGIAGALVAFVVDAVGRIGSATEAAAAAGADALGQQGEVGHPVEIKDEVRVKVVDHAEIKDSVEVGD</sequence>
<organism evidence="7 8">
    <name type="scientific">Dactylosporangium darangshiense</name>
    <dbReference type="NCBI Taxonomy" id="579108"/>
    <lineage>
        <taxon>Bacteria</taxon>
        <taxon>Bacillati</taxon>
        <taxon>Actinomycetota</taxon>
        <taxon>Actinomycetes</taxon>
        <taxon>Micromonosporales</taxon>
        <taxon>Micromonosporaceae</taxon>
        <taxon>Dactylosporangium</taxon>
    </lineage>
</organism>
<gene>
    <name evidence="7" type="ORF">GCM10022255_065510</name>
</gene>
<accession>A0ABP8DGY9</accession>
<comment type="caution">
    <text evidence="7">The sequence shown here is derived from an EMBL/GenBank/DDBJ whole genome shotgun (WGS) entry which is preliminary data.</text>
</comment>